<dbReference type="AlphaFoldDB" id="G8QXG6"/>
<dbReference type="eggNOG" id="COG4177">
    <property type="taxonomic scope" value="Bacteria"/>
</dbReference>
<keyword evidence="4 6" id="KW-1133">Transmembrane helix</keyword>
<proteinExistence type="predicted"/>
<reference evidence="7 8" key="1">
    <citation type="submission" date="2011-11" db="EMBL/GenBank/DDBJ databases">
        <title>Complete sequence of Spirochaeta sp. grapes.</title>
        <authorList>
            <consortium name="US DOE Joint Genome Institute"/>
            <person name="Lucas S."/>
            <person name="Han J."/>
            <person name="Lapidus A."/>
            <person name="Cheng J.-F."/>
            <person name="Goodwin L."/>
            <person name="Pitluck S."/>
            <person name="Peters L."/>
            <person name="Ovchinnikova G."/>
            <person name="Munk A.C."/>
            <person name="Detter J.C."/>
            <person name="Han C."/>
            <person name="Tapia R."/>
            <person name="Land M."/>
            <person name="Hauser L."/>
            <person name="Kyrpides N."/>
            <person name="Ivanova N."/>
            <person name="Pagani I."/>
            <person name="Ritalahtilisa K."/>
            <person name="Loeffler F."/>
            <person name="Woyke T."/>
        </authorList>
    </citation>
    <scope>NUCLEOTIDE SEQUENCE [LARGE SCALE GENOMIC DNA]</scope>
    <source>
        <strain evidence="8">ATCC BAA-1885 / DSM 22778 / Grapes</strain>
    </source>
</reference>
<comment type="subcellular location">
    <subcellularLocation>
        <location evidence="1">Cell membrane</location>
        <topology evidence="1">Multi-pass membrane protein</topology>
    </subcellularLocation>
</comment>
<dbReference type="InterPro" id="IPR001851">
    <property type="entry name" value="ABC_transp_permease"/>
</dbReference>
<protein>
    <submittedName>
        <fullName evidence="7">ABC-type branched-chain amino acid transport system, permease component</fullName>
    </submittedName>
</protein>
<organism evidence="7 8">
    <name type="scientific">Sphaerochaeta pleomorpha (strain ATCC BAA-1885 / DSM 22778 / Grapes)</name>
    <dbReference type="NCBI Taxonomy" id="158190"/>
    <lineage>
        <taxon>Bacteria</taxon>
        <taxon>Pseudomonadati</taxon>
        <taxon>Spirochaetota</taxon>
        <taxon>Spirochaetia</taxon>
        <taxon>Spirochaetales</taxon>
        <taxon>Sphaerochaetaceae</taxon>
        <taxon>Sphaerochaeta</taxon>
    </lineage>
</organism>
<accession>G8QXG6</accession>
<keyword evidence="3 6" id="KW-0812">Transmembrane</keyword>
<feature type="transmembrane region" description="Helical" evidence="6">
    <location>
        <begin position="61"/>
        <end position="82"/>
    </location>
</feature>
<name>G8QXG6_SPHPG</name>
<evidence type="ECO:0000256" key="3">
    <source>
        <dbReference type="ARBA" id="ARBA00022692"/>
    </source>
</evidence>
<dbReference type="InterPro" id="IPR043428">
    <property type="entry name" value="LivM-like"/>
</dbReference>
<dbReference type="KEGG" id="sgp:SpiGrapes_1731"/>
<gene>
    <name evidence="7" type="ordered locus">SpiGrapes_1731</name>
</gene>
<evidence type="ECO:0000256" key="1">
    <source>
        <dbReference type="ARBA" id="ARBA00004651"/>
    </source>
</evidence>
<dbReference type="OrthoDB" id="9789927at2"/>
<keyword evidence="5 6" id="KW-0472">Membrane</keyword>
<feature type="transmembrane region" description="Helical" evidence="6">
    <location>
        <begin position="224"/>
        <end position="242"/>
    </location>
</feature>
<dbReference type="STRING" id="158190.SpiGrapes_1731"/>
<keyword evidence="8" id="KW-1185">Reference proteome</keyword>
<dbReference type="Pfam" id="PF02653">
    <property type="entry name" value="BPD_transp_2"/>
    <property type="match status" value="1"/>
</dbReference>
<dbReference type="PANTHER" id="PTHR30482">
    <property type="entry name" value="HIGH-AFFINITY BRANCHED-CHAIN AMINO ACID TRANSPORT SYSTEM PERMEASE"/>
    <property type="match status" value="1"/>
</dbReference>
<evidence type="ECO:0000256" key="6">
    <source>
        <dbReference type="SAM" id="Phobius"/>
    </source>
</evidence>
<sequence length="333" mass="35996">MKHNKTSKKLLDSKPKKIAALAVLVILVLYLPKSGLLSPYIVRILTMISLYSMLSLSLNLLTGFTGLVSIGHAGFCAVGGYTSALMWQYLGLPWLVTALCGMVMAGIVGLMLAAPTSRLSGSYLTIATLGFGEIVKMVALNWQSFTGGPLGVNHIERPEFFGITLTTFNGGFFYLSIIMTALVTLVVYRIVNSKMGRAFMAIRDDSLAATMMGVDVTAYKMKSFVISAAIAGLGGAFYVHFVRFLDPNTFNFDISIIIISIVILGGTGSIAGSFLGAALLISFPEILRFASEYRFIIYGLILVLMMRFKPEGILGGHSNKPFKLMKGVQSYGN</sequence>
<dbReference type="EMBL" id="CP003155">
    <property type="protein sequence ID" value="AEV29529.1"/>
    <property type="molecule type" value="Genomic_DNA"/>
</dbReference>
<dbReference type="RefSeq" id="WP_014270372.1">
    <property type="nucleotide sequence ID" value="NC_016633.1"/>
</dbReference>
<evidence type="ECO:0000256" key="5">
    <source>
        <dbReference type="ARBA" id="ARBA00023136"/>
    </source>
</evidence>
<dbReference type="CDD" id="cd06581">
    <property type="entry name" value="TM_PBP1_LivM_like"/>
    <property type="match status" value="1"/>
</dbReference>
<feature type="transmembrane region" description="Helical" evidence="6">
    <location>
        <begin position="293"/>
        <end position="310"/>
    </location>
</feature>
<feature type="transmembrane region" description="Helical" evidence="6">
    <location>
        <begin position="94"/>
        <end position="114"/>
    </location>
</feature>
<dbReference type="GO" id="GO:0015658">
    <property type="term" value="F:branched-chain amino acid transmembrane transporter activity"/>
    <property type="evidence" value="ECO:0007669"/>
    <property type="project" value="InterPro"/>
</dbReference>
<dbReference type="Proteomes" id="UP000005632">
    <property type="component" value="Chromosome"/>
</dbReference>
<evidence type="ECO:0000256" key="4">
    <source>
        <dbReference type="ARBA" id="ARBA00022989"/>
    </source>
</evidence>
<dbReference type="GO" id="GO:0005886">
    <property type="term" value="C:plasma membrane"/>
    <property type="evidence" value="ECO:0007669"/>
    <property type="project" value="UniProtKB-SubCell"/>
</dbReference>
<dbReference type="PANTHER" id="PTHR30482:SF10">
    <property type="entry name" value="HIGH-AFFINITY BRANCHED-CHAIN AMINO ACID TRANSPORT PROTEIN BRAE"/>
    <property type="match status" value="1"/>
</dbReference>
<dbReference type="HOGENOM" id="CLU_031365_1_2_12"/>
<feature type="transmembrane region" description="Helical" evidence="6">
    <location>
        <begin position="171"/>
        <end position="191"/>
    </location>
</feature>
<evidence type="ECO:0000313" key="8">
    <source>
        <dbReference type="Proteomes" id="UP000005632"/>
    </source>
</evidence>
<evidence type="ECO:0000313" key="7">
    <source>
        <dbReference type="EMBL" id="AEV29529.1"/>
    </source>
</evidence>
<keyword evidence="2" id="KW-1003">Cell membrane</keyword>
<feature type="transmembrane region" description="Helical" evidence="6">
    <location>
        <begin position="254"/>
        <end position="281"/>
    </location>
</feature>
<evidence type="ECO:0000256" key="2">
    <source>
        <dbReference type="ARBA" id="ARBA00022475"/>
    </source>
</evidence>